<sequence>MARRQFGIAAGRRCLINIAGHAEIQHRHASLDNAHGWPNVVWSMRTMWHTPSAVIGAAQYECIVRWGSKAVIAGRVTAYFIGFVDPPCRHLTVSSENQPGAIDLAADQTLRTQDFSNLSSSVRPKRRLIAAVTSEIRFDGIGDQVERTHKFDAAILILDCRVQLENLVTWRRQRHRTRFASA</sequence>
<evidence type="ECO:0000313" key="2">
    <source>
        <dbReference type="Proteomes" id="UP001169764"/>
    </source>
</evidence>
<gene>
    <name evidence="1" type="ORF">Q4F19_07990</name>
</gene>
<keyword evidence="2" id="KW-1185">Reference proteome</keyword>
<name>A0ABT8Y7N5_9SPHN</name>
<reference evidence="1" key="1">
    <citation type="submission" date="2023-07" db="EMBL/GenBank/DDBJ databases">
        <authorList>
            <person name="Kim M."/>
        </authorList>
    </citation>
    <scope>NUCLEOTIDE SEQUENCE</scope>
    <source>
        <strain evidence="1">BIUV-7</strain>
    </source>
</reference>
<accession>A0ABT8Y7N5</accession>
<organism evidence="1 2">
    <name type="scientific">Sphingomonas natans</name>
    <dbReference type="NCBI Taxonomy" id="3063330"/>
    <lineage>
        <taxon>Bacteria</taxon>
        <taxon>Pseudomonadati</taxon>
        <taxon>Pseudomonadota</taxon>
        <taxon>Alphaproteobacteria</taxon>
        <taxon>Sphingomonadales</taxon>
        <taxon>Sphingomonadaceae</taxon>
        <taxon>Sphingomonas</taxon>
    </lineage>
</organism>
<proteinExistence type="predicted"/>
<evidence type="ECO:0000313" key="1">
    <source>
        <dbReference type="EMBL" id="MDO6414320.1"/>
    </source>
</evidence>
<comment type="caution">
    <text evidence="1">The sequence shown here is derived from an EMBL/GenBank/DDBJ whole genome shotgun (WGS) entry which is preliminary data.</text>
</comment>
<dbReference type="EMBL" id="JAUOTP010000003">
    <property type="protein sequence ID" value="MDO6414320.1"/>
    <property type="molecule type" value="Genomic_DNA"/>
</dbReference>
<protein>
    <submittedName>
        <fullName evidence="1">Uncharacterized protein</fullName>
    </submittedName>
</protein>
<dbReference type="Proteomes" id="UP001169764">
    <property type="component" value="Unassembled WGS sequence"/>
</dbReference>